<evidence type="ECO:0000256" key="4">
    <source>
        <dbReference type="ARBA" id="ARBA00022597"/>
    </source>
</evidence>
<dbReference type="GO" id="GO:0016301">
    <property type="term" value="F:kinase activity"/>
    <property type="evidence" value="ECO:0007669"/>
    <property type="project" value="UniProtKB-KW"/>
</dbReference>
<keyword evidence="4" id="KW-0762">Sugar transport</keyword>
<accession>A0A650MMX1</accession>
<reference evidence="9" key="2">
    <citation type="submission" date="2021-10" db="EMBL/GenBank/DDBJ databases">
        <authorList>
            <person name="Mesa V."/>
        </authorList>
    </citation>
    <scope>NUCLEOTIDE SEQUENCE</scope>
    <source>
        <strain evidence="9">CC3_PB</strain>
    </source>
</reference>
<protein>
    <submittedName>
        <fullName evidence="9">Phosphotransferase system, mannose/fructose/N -acetylgalactosamine-specific component IIB</fullName>
    </submittedName>
    <submittedName>
        <fullName evidence="10">Putative phosphotransferase enzyme IIB component</fullName>
        <ecNumber evidence="9 10">2.7.1.-</ecNumber>
    </submittedName>
</protein>
<dbReference type="InterPro" id="IPR036667">
    <property type="entry name" value="PTS_IIB_sorbose-sp_sf"/>
</dbReference>
<dbReference type="GeneID" id="68878437"/>
<organism evidence="10 11">
    <name type="scientific">Clostridium neonatale</name>
    <dbReference type="NCBI Taxonomy" id="137838"/>
    <lineage>
        <taxon>Bacteria</taxon>
        <taxon>Bacillati</taxon>
        <taxon>Bacillota</taxon>
        <taxon>Clostridia</taxon>
        <taxon>Eubacteriales</taxon>
        <taxon>Clostridiaceae</taxon>
        <taxon>Clostridium</taxon>
    </lineage>
</organism>
<keyword evidence="3" id="KW-0963">Cytoplasm</keyword>
<evidence type="ECO:0000313" key="11">
    <source>
        <dbReference type="Proteomes" id="UP000431451"/>
    </source>
</evidence>
<evidence type="ECO:0000256" key="6">
    <source>
        <dbReference type="ARBA" id="ARBA00022683"/>
    </source>
</evidence>
<dbReference type="GO" id="GO:0008982">
    <property type="term" value="F:protein-N(PI)-phosphohistidine-sugar phosphotransferase activity"/>
    <property type="evidence" value="ECO:0007669"/>
    <property type="project" value="InterPro"/>
</dbReference>
<dbReference type="AlphaFoldDB" id="A0A650MMX1"/>
<evidence type="ECO:0000313" key="9">
    <source>
        <dbReference type="EMBL" id="CAG9705980.1"/>
    </source>
</evidence>
<dbReference type="GO" id="GO:0005737">
    <property type="term" value="C:cytoplasm"/>
    <property type="evidence" value="ECO:0007669"/>
    <property type="project" value="UniProtKB-SubCell"/>
</dbReference>
<dbReference type="Proteomes" id="UP000431451">
    <property type="component" value="Unassembled WGS sequence"/>
</dbReference>
<feature type="domain" description="PTS EIIB type-4" evidence="8">
    <location>
        <begin position="1"/>
        <end position="162"/>
    </location>
</feature>
<evidence type="ECO:0000259" key="8">
    <source>
        <dbReference type="PROSITE" id="PS51101"/>
    </source>
</evidence>
<dbReference type="GO" id="GO:0009401">
    <property type="term" value="P:phosphoenolpyruvate-dependent sugar phosphotransferase system"/>
    <property type="evidence" value="ECO:0007669"/>
    <property type="project" value="UniProtKB-KW"/>
</dbReference>
<keyword evidence="5 10" id="KW-0808">Transferase</keyword>
<dbReference type="EC" id="2.7.1.-" evidence="9 10"/>
<dbReference type="Proteomes" id="UP000789738">
    <property type="component" value="Unassembled WGS sequence"/>
</dbReference>
<comment type="subcellular location">
    <subcellularLocation>
        <location evidence="1">Cytoplasm</location>
    </subcellularLocation>
</comment>
<evidence type="ECO:0000256" key="2">
    <source>
        <dbReference type="ARBA" id="ARBA00022448"/>
    </source>
</evidence>
<evidence type="ECO:0000313" key="10">
    <source>
        <dbReference type="EMBL" id="VCT85376.1"/>
    </source>
</evidence>
<dbReference type="EMBL" id="CAKJVE010000004">
    <property type="protein sequence ID" value="CAG9705980.1"/>
    <property type="molecule type" value="Genomic_DNA"/>
</dbReference>
<keyword evidence="7" id="KW-0418">Kinase</keyword>
<dbReference type="Pfam" id="PF03830">
    <property type="entry name" value="PTSIIB_sorb"/>
    <property type="match status" value="1"/>
</dbReference>
<dbReference type="EMBL" id="UWJD01000002">
    <property type="protein sequence ID" value="VCT85376.1"/>
    <property type="molecule type" value="Genomic_DNA"/>
</dbReference>
<dbReference type="SUPFAM" id="SSF52728">
    <property type="entry name" value="PTS IIb component"/>
    <property type="match status" value="1"/>
</dbReference>
<gene>
    <name evidence="9" type="ORF">CNEO_42212</name>
    <name evidence="10" type="ORF">CNEONATNEC25_02977</name>
</gene>
<evidence type="ECO:0000256" key="7">
    <source>
        <dbReference type="ARBA" id="ARBA00022777"/>
    </source>
</evidence>
<evidence type="ECO:0000256" key="5">
    <source>
        <dbReference type="ARBA" id="ARBA00022679"/>
    </source>
</evidence>
<dbReference type="Gene3D" id="3.40.35.10">
    <property type="entry name" value="Phosphotransferase system, sorbose subfamily IIB component"/>
    <property type="match status" value="1"/>
</dbReference>
<name>A0A650MMX1_9CLOT</name>
<evidence type="ECO:0000256" key="1">
    <source>
        <dbReference type="ARBA" id="ARBA00004496"/>
    </source>
</evidence>
<proteinExistence type="predicted"/>
<reference evidence="10 11" key="1">
    <citation type="submission" date="2018-06" db="EMBL/GenBank/DDBJ databases">
        <authorList>
            <consortium name="IHU Genomes"/>
        </authorList>
    </citation>
    <scope>NUCLEOTIDE SEQUENCE [LARGE SCALE GENOMIC DNA]</scope>
    <source>
        <strain evidence="10 11">NEC25</strain>
    </source>
</reference>
<evidence type="ECO:0000256" key="3">
    <source>
        <dbReference type="ARBA" id="ARBA00022490"/>
    </source>
</evidence>
<dbReference type="RefSeq" id="WP_125148176.1">
    <property type="nucleotide sequence ID" value="NZ_CAKJVD010000048.1"/>
</dbReference>
<keyword evidence="2" id="KW-0813">Transport</keyword>
<dbReference type="InterPro" id="IPR004720">
    <property type="entry name" value="PTS_IIB_sorbose-sp"/>
</dbReference>
<sequence>MIKALRVDERLIHGQVAMAWTRDLGVQGIVVANDEASVNEMQKMTLKMAVPEGIKCIIKSVQESINLLNNPKAANMKILVLTKTVKDALTLYKQVEGIEYVNIGNAGRFTSGDGTERTILCRSVSLTNEELECLKELVELAPDTAMQMVPSDEKKLVSEALK</sequence>
<keyword evidence="6" id="KW-0598">Phosphotransferase system</keyword>
<dbReference type="PROSITE" id="PS51101">
    <property type="entry name" value="PTS_EIIB_TYPE_4"/>
    <property type="match status" value="1"/>
</dbReference>